<keyword evidence="7" id="KW-1185">Reference proteome</keyword>
<keyword evidence="1" id="KW-0694">RNA-binding</keyword>
<feature type="compositionally biased region" description="Basic and acidic residues" evidence="2">
    <location>
        <begin position="1008"/>
        <end position="1018"/>
    </location>
</feature>
<comment type="caution">
    <text evidence="6">The sequence shown here is derived from an EMBL/GenBank/DDBJ whole genome shotgun (WGS) entry which is preliminary data.</text>
</comment>
<dbReference type="Pfam" id="PF01843">
    <property type="entry name" value="DIL"/>
    <property type="match status" value="1"/>
</dbReference>
<dbReference type="Gene3D" id="2.30.42.10">
    <property type="match status" value="1"/>
</dbReference>
<dbReference type="GO" id="GO:0007165">
    <property type="term" value="P:signal transduction"/>
    <property type="evidence" value="ECO:0007669"/>
    <property type="project" value="InterPro"/>
</dbReference>
<dbReference type="SUPFAM" id="SSF49879">
    <property type="entry name" value="SMAD/FHA domain"/>
    <property type="match status" value="1"/>
</dbReference>
<dbReference type="PANTHER" id="PTHR16027:SF9">
    <property type="entry name" value="RAS-ASSOCIATING AND DILUTE DOMAIN-CONTAINING PROTEIN"/>
    <property type="match status" value="1"/>
</dbReference>
<evidence type="ECO:0000313" key="6">
    <source>
        <dbReference type="EMBL" id="KAK3590954.1"/>
    </source>
</evidence>
<dbReference type="InterPro" id="IPR001478">
    <property type="entry name" value="PDZ"/>
</dbReference>
<evidence type="ECO:0000256" key="2">
    <source>
        <dbReference type="SAM" id="MobiDB-lite"/>
    </source>
</evidence>
<dbReference type="InterPro" id="IPR029071">
    <property type="entry name" value="Ubiquitin-like_domsf"/>
</dbReference>
<feature type="domain" description="Ras-associating" evidence="4">
    <location>
        <begin position="82"/>
        <end position="202"/>
    </location>
</feature>
<reference evidence="6" key="3">
    <citation type="submission" date="2023-05" db="EMBL/GenBank/DDBJ databases">
        <authorList>
            <person name="Smith C.H."/>
        </authorList>
    </citation>
    <scope>NUCLEOTIDE SEQUENCE</scope>
    <source>
        <strain evidence="6">CHS0354</strain>
        <tissue evidence="6">Mantle</tissue>
    </source>
</reference>
<proteinExistence type="predicted"/>
<gene>
    <name evidence="6" type="ORF">CHS0354_034526</name>
</gene>
<dbReference type="SMART" id="SM00314">
    <property type="entry name" value="RA"/>
    <property type="match status" value="1"/>
</dbReference>
<dbReference type="SMART" id="SM01132">
    <property type="entry name" value="DIL"/>
    <property type="match status" value="1"/>
</dbReference>
<protein>
    <recommendedName>
        <fullName evidence="8">Ras-associating and dilute domain-containing protein</fullName>
    </recommendedName>
</protein>
<accession>A0AAE0VUY5</accession>
<dbReference type="SUPFAM" id="SSF54236">
    <property type="entry name" value="Ubiquitin-like"/>
    <property type="match status" value="1"/>
</dbReference>
<dbReference type="PROSITE" id="PS50106">
    <property type="entry name" value="PDZ"/>
    <property type="match status" value="1"/>
</dbReference>
<dbReference type="Pfam" id="PF00788">
    <property type="entry name" value="RA"/>
    <property type="match status" value="1"/>
</dbReference>
<evidence type="ECO:0000313" key="7">
    <source>
        <dbReference type="Proteomes" id="UP001195483"/>
    </source>
</evidence>
<sequence length="1348" mass="152310">MLSVKCEMSRQIARADWKRHSAPYDYVGDPSKLPNINMALTAHEKEYTVKKYAVPLRERRQKNSTLMIDMQQTVELSTDQFTPGVLKVFGATITPGVQYKSVLASCRSTALELVKQALERFGLPPSQYSRYVLCDVVGKLNDGATMETIEDGSKPDKFERIYSRVLSDKDKPLLLQKFWKPQDGFYRRYELHKRMVVRQEREEDDTMGLNRNARKILISKLRRGAIPLFDPGDANHMDGYFLETDDVMKKNSLNLTETTDTGTYALQDVKPDIITPLHTQRNEEERVPFKHPFFLTVRGYDVQRDKLIYVIKTKTFIVGNRYPQSGQYAVIKLYAEDINPCHCSFKVYKLRSSKKTPESITEHYNYFMEMDPVADSVLVNGKRVTSKILIQSGDMISFGKYYLFMYKDCSKGFDVPLKLPWLLISDKVAEQSDISSISGNDYVALGFLHRSDEDDGDAEGRDGDKISTDGSADISISERLSFAYSRDKEDELVKYISAIVNDVVSESSPKPYPLSTAFLYSMCIEYASRKFERKQLKNLFLRILFNVRENVAETAKTLSASKFAWTVPKTEEETEGVTSHCIYKLIVWISNCVQILLFLKNTFQLPELPPPDPQVSGSLGSKKDDPANSSLAQLTTGLEEIIMFCFQQSVYTITKALHPTLTAALENNPFTEIGEANCSLDHMIHLLTLLAQKTHCFMLHEEVTRQLFTYLFFFCSASVFNNLMNDATGPQYYNWSSGVRIRANLTVIEDWATRNGLEDEFGQTFERLLAASELLATSKNILLKYDWEKMTENFQPLNTSQLHKLLFSYQLGDKTVPPSWYPPKDQHDTANSEDCLFISLCSHPPFVLPFNCGLIDLIRTPEDPTFWNHLRRLRTLYGVAEDDSDSGFSISYTPRCPGNITKSELFDSLFKKSQADQEPTEADEKKSVIQKPSSETKVLDSHSENPSSKNENSISESPLAHVVERQKSRIPMRLSKHKGAQKSCTICGCPSDSQCQCHTAHSHGSLSEGRKEKKEHELIQQQQDQQTSHKANQNKKKQDDKLQNINCDSLVSNQTIENDNDVNVQNITSKEASKMILNRQSRTNRSFEKAVERGYESDTYPLKERINANGLLSFPRKSSKCTSDCRSNTFEIECDNVFEEDELIPKSDNIVATKYTSKPFNIKPSVEGKYVAKQVLLIPSKKDNKNGCIPTELYIEVNESILAAKKRQGCAINVLPLDEDNTGVDQSKDVQTENKVEGETQKKTTPCPLYSVQLHKNDKGLGLGLVDGLYTPLCLAGIYIRKILPDSPAAQARCLQVGDRILSVNGKSVIGADYQSTMKIIKSSGTALTLMVARGNPSIAKKISTSDG</sequence>
<reference evidence="6" key="2">
    <citation type="journal article" date="2021" name="Genome Biol. Evol.">
        <title>Developing a high-quality reference genome for a parasitic bivalve with doubly uniparental inheritance (Bivalvia: Unionida).</title>
        <authorList>
            <person name="Smith C.H."/>
        </authorList>
    </citation>
    <scope>NUCLEOTIDE SEQUENCE</scope>
    <source>
        <strain evidence="6">CHS0354</strain>
        <tissue evidence="6">Mantle</tissue>
    </source>
</reference>
<dbReference type="InterPro" id="IPR052072">
    <property type="entry name" value="Vascular_dev_regulator"/>
</dbReference>
<organism evidence="6 7">
    <name type="scientific">Potamilus streckersoni</name>
    <dbReference type="NCBI Taxonomy" id="2493646"/>
    <lineage>
        <taxon>Eukaryota</taxon>
        <taxon>Metazoa</taxon>
        <taxon>Spiralia</taxon>
        <taxon>Lophotrochozoa</taxon>
        <taxon>Mollusca</taxon>
        <taxon>Bivalvia</taxon>
        <taxon>Autobranchia</taxon>
        <taxon>Heteroconchia</taxon>
        <taxon>Palaeoheterodonta</taxon>
        <taxon>Unionida</taxon>
        <taxon>Unionoidea</taxon>
        <taxon>Unionidae</taxon>
        <taxon>Ambleminae</taxon>
        <taxon>Lampsilini</taxon>
        <taxon>Potamilus</taxon>
    </lineage>
</organism>
<name>A0AAE0VUY5_9BIVA</name>
<dbReference type="InterPro" id="IPR036034">
    <property type="entry name" value="PDZ_sf"/>
</dbReference>
<dbReference type="PROSITE" id="PS50889">
    <property type="entry name" value="S4"/>
    <property type="match status" value="1"/>
</dbReference>
<dbReference type="Gene3D" id="2.60.200.20">
    <property type="match status" value="1"/>
</dbReference>
<dbReference type="InterPro" id="IPR002710">
    <property type="entry name" value="Dilute_dom"/>
</dbReference>
<evidence type="ECO:0000256" key="1">
    <source>
        <dbReference type="PROSITE-ProRule" id="PRU00182"/>
    </source>
</evidence>
<evidence type="ECO:0008006" key="8">
    <source>
        <dbReference type="Google" id="ProtNLM"/>
    </source>
</evidence>
<feature type="domain" description="Dilute" evidence="5">
    <location>
        <begin position="583"/>
        <end position="832"/>
    </location>
</feature>
<dbReference type="SUPFAM" id="SSF50156">
    <property type="entry name" value="PDZ domain-like"/>
    <property type="match status" value="1"/>
</dbReference>
<dbReference type="Gene3D" id="3.10.20.90">
    <property type="entry name" value="Phosphatidylinositol 3-kinase Catalytic Subunit, Chain A, domain 1"/>
    <property type="match status" value="1"/>
</dbReference>
<dbReference type="InterPro" id="IPR008984">
    <property type="entry name" value="SMAD_FHA_dom_sf"/>
</dbReference>
<evidence type="ECO:0000259" key="5">
    <source>
        <dbReference type="PROSITE" id="PS51126"/>
    </source>
</evidence>
<dbReference type="EMBL" id="JAEAOA010002031">
    <property type="protein sequence ID" value="KAK3590954.1"/>
    <property type="molecule type" value="Genomic_DNA"/>
</dbReference>
<reference evidence="6" key="1">
    <citation type="journal article" date="2021" name="Genome Biol. Evol.">
        <title>A High-Quality Reference Genome for a Parasitic Bivalve with Doubly Uniparental Inheritance (Bivalvia: Unionida).</title>
        <authorList>
            <person name="Smith C.H."/>
        </authorList>
    </citation>
    <scope>NUCLEOTIDE SEQUENCE</scope>
    <source>
        <strain evidence="6">CHS0354</strain>
    </source>
</reference>
<dbReference type="GO" id="GO:0003723">
    <property type="term" value="F:RNA binding"/>
    <property type="evidence" value="ECO:0007669"/>
    <property type="project" value="UniProtKB-KW"/>
</dbReference>
<dbReference type="SMART" id="SM00228">
    <property type="entry name" value="PDZ"/>
    <property type="match status" value="1"/>
</dbReference>
<dbReference type="PROSITE" id="PS50200">
    <property type="entry name" value="RA"/>
    <property type="match status" value="1"/>
</dbReference>
<dbReference type="PROSITE" id="PS51126">
    <property type="entry name" value="DILUTE"/>
    <property type="match status" value="1"/>
</dbReference>
<dbReference type="GO" id="GO:0051020">
    <property type="term" value="F:GTPase binding"/>
    <property type="evidence" value="ECO:0007669"/>
    <property type="project" value="TreeGrafter"/>
</dbReference>
<dbReference type="InterPro" id="IPR000159">
    <property type="entry name" value="RA_dom"/>
</dbReference>
<dbReference type="Pfam" id="PF00595">
    <property type="entry name" value="PDZ"/>
    <property type="match status" value="1"/>
</dbReference>
<evidence type="ECO:0000259" key="3">
    <source>
        <dbReference type="PROSITE" id="PS50106"/>
    </source>
</evidence>
<dbReference type="Proteomes" id="UP001195483">
    <property type="component" value="Unassembled WGS sequence"/>
</dbReference>
<dbReference type="PANTHER" id="PTHR16027">
    <property type="entry name" value="DILUTE DOMAIN-CONTAINING PROTEIN YPR089W"/>
    <property type="match status" value="1"/>
</dbReference>
<feature type="domain" description="PDZ" evidence="3">
    <location>
        <begin position="1251"/>
        <end position="1336"/>
    </location>
</feature>
<feature type="region of interest" description="Disordered" evidence="2">
    <location>
        <begin position="998"/>
        <end position="1043"/>
    </location>
</feature>
<feature type="compositionally biased region" description="Polar residues" evidence="2">
    <location>
        <begin position="944"/>
        <end position="956"/>
    </location>
</feature>
<evidence type="ECO:0000259" key="4">
    <source>
        <dbReference type="PROSITE" id="PS50200"/>
    </source>
</evidence>
<feature type="region of interest" description="Disordered" evidence="2">
    <location>
        <begin position="912"/>
        <end position="961"/>
    </location>
</feature>